<keyword evidence="2" id="KW-1185">Reference proteome</keyword>
<gene>
    <name evidence="1" type="ORF">SUZIE_141415</name>
</gene>
<sequence length="179" mass="20248">MGLCCVVTGGCTIFIHWRKKVWREWHAQQCVEVMNASTFIYSPLLYGINMQKYHGINTTLQIGPPTAVSISEMKDHIPDCLRESTTPEARDYGLRGSMRRAETPGAMKTGFAVSGQPMSNRMPQCHTTSPFPISIFQEIPFAPPLHKMPPMLKHTVSYPLDIYPERNVHYHSLTTLALE</sequence>
<reference evidence="1" key="1">
    <citation type="submission" date="2020-03" db="EMBL/GenBank/DDBJ databases">
        <title>Studies in the Genomics of Life Span.</title>
        <authorList>
            <person name="Glass D."/>
        </authorList>
    </citation>
    <scope>NUCLEOTIDE SEQUENCE</scope>
    <source>
        <strain evidence="1">SUZIE</strain>
        <tissue evidence="1">Muscle</tissue>
    </source>
</reference>
<protein>
    <submittedName>
        <fullName evidence="1">Testis-expressed sequence 38 protein</fullName>
    </submittedName>
</protein>
<accession>A0AA41MSF5</accession>
<organism evidence="1 2">
    <name type="scientific">Sciurus carolinensis</name>
    <name type="common">Eastern gray squirrel</name>
    <dbReference type="NCBI Taxonomy" id="30640"/>
    <lineage>
        <taxon>Eukaryota</taxon>
        <taxon>Metazoa</taxon>
        <taxon>Chordata</taxon>
        <taxon>Craniata</taxon>
        <taxon>Vertebrata</taxon>
        <taxon>Euteleostomi</taxon>
        <taxon>Mammalia</taxon>
        <taxon>Eutheria</taxon>
        <taxon>Euarchontoglires</taxon>
        <taxon>Glires</taxon>
        <taxon>Rodentia</taxon>
        <taxon>Sciuromorpha</taxon>
        <taxon>Sciuridae</taxon>
        <taxon>Sciurinae</taxon>
        <taxon>Sciurini</taxon>
        <taxon>Sciurus</taxon>
    </lineage>
</organism>
<name>A0AA41MSF5_SCICA</name>
<evidence type="ECO:0000313" key="2">
    <source>
        <dbReference type="Proteomes" id="UP001166674"/>
    </source>
</evidence>
<dbReference type="PANTHER" id="PTHR37362:SF1">
    <property type="entry name" value="TESTIS-EXPRESSED PROTEIN 38"/>
    <property type="match status" value="1"/>
</dbReference>
<dbReference type="PANTHER" id="PTHR37362">
    <property type="entry name" value="TESTIS-EXPRESSED PROTEIN 38"/>
    <property type="match status" value="1"/>
</dbReference>
<dbReference type="EMBL" id="JAATJV010292598">
    <property type="protein sequence ID" value="MBZ3877133.1"/>
    <property type="molecule type" value="Genomic_DNA"/>
</dbReference>
<proteinExistence type="predicted"/>
<dbReference type="AlphaFoldDB" id="A0AA41MSF5"/>
<dbReference type="Proteomes" id="UP001166674">
    <property type="component" value="Unassembled WGS sequence"/>
</dbReference>
<comment type="caution">
    <text evidence="1">The sequence shown here is derived from an EMBL/GenBank/DDBJ whole genome shotgun (WGS) entry which is preliminary data.</text>
</comment>
<dbReference type="Pfam" id="PF15834">
    <property type="entry name" value="THEG4"/>
    <property type="match status" value="1"/>
</dbReference>
<dbReference type="InterPro" id="IPR031677">
    <property type="entry name" value="TEX38"/>
</dbReference>
<evidence type="ECO:0000313" key="1">
    <source>
        <dbReference type="EMBL" id="MBZ3877133.1"/>
    </source>
</evidence>